<keyword evidence="5" id="KW-0408">Iron</keyword>
<reference evidence="8 9" key="1">
    <citation type="journal article" date="2010" name="Int. J. Syst. Evol. Microbiol.">
        <title>Sphingopyxis bauzanensis sp. nov., a psychrophilic bacterium isolated from soil.</title>
        <authorList>
            <person name="Zhang D.C."/>
            <person name="Liu H.C."/>
            <person name="Xin Y.H."/>
            <person name="Zhou Y.G."/>
            <person name="Schinner F."/>
            <person name="Margesin R."/>
        </authorList>
    </citation>
    <scope>NUCLEOTIDE SEQUENCE [LARGE SCALE GENOMIC DNA]</scope>
    <source>
        <strain evidence="8 9">DSM 22271</strain>
    </source>
</reference>
<keyword evidence="9" id="KW-1185">Reference proteome</keyword>
<feature type="domain" description="Rieske" evidence="7">
    <location>
        <begin position="67"/>
        <end position="175"/>
    </location>
</feature>
<sequence>MVETLTGTNRSRGLSYQELLKTDSKSVPASLKKESALDHTPLSIDVERYYSREFHDLEVEKLWRRVWQLACHEDEIPEVGDALVYDIASLSFVVVKTGEDEFSAYPNACRHRGRRLLDCPKKGLTNFRCPFHGWSWKLDGTLKEVPCHWDFPNVTEETHSLPKVKTGRWGGFVFINPDPDAQPLKEFLGDIDEHWTTLPFERRYKAVHVAKKLPCNWKIAQEAFMESYHVIATHPTLLYEMGDANSQYDAFGVLSRAISAQGIASPHIEAELAGEPFDDTTPFTVYRHPITGDLYERLSEGRIRLTKADGRVGVFNAQAEPLEGELKNADPHICNWFAGRLTPDMEAASHAFGALPVVEARARRAAAKREQLRPLMGDEIDGVCDAELVDSIYYSIFPNISPWGCYNPIFYRFRPDGDNPEQCIHEIMFMLPVPKGQDRPKPASIHWLGLNDDYMEAPELGSLAKVFNQDNLNLPAVQLGLRSVPGGKIMLAEYQEAKIRHFQATLDDWLDQ</sequence>
<dbReference type="GO" id="GO:0005506">
    <property type="term" value="F:iron ion binding"/>
    <property type="evidence" value="ECO:0007669"/>
    <property type="project" value="InterPro"/>
</dbReference>
<comment type="caution">
    <text evidence="8">The sequence shown here is derived from an EMBL/GenBank/DDBJ whole genome shotgun (WGS) entry which is preliminary data.</text>
</comment>
<dbReference type="SUPFAM" id="SSF50022">
    <property type="entry name" value="ISP domain"/>
    <property type="match status" value="1"/>
</dbReference>
<protein>
    <recommendedName>
        <fullName evidence="7">Rieske domain-containing protein</fullName>
    </recommendedName>
</protein>
<dbReference type="EMBL" id="NISK01000007">
    <property type="protein sequence ID" value="OWQ92697.1"/>
    <property type="molecule type" value="Genomic_DNA"/>
</dbReference>
<dbReference type="Pfam" id="PF00355">
    <property type="entry name" value="Rieske"/>
    <property type="match status" value="1"/>
</dbReference>
<dbReference type="InterPro" id="IPR017941">
    <property type="entry name" value="Rieske_2Fe-2S"/>
</dbReference>
<dbReference type="CDD" id="cd08882">
    <property type="entry name" value="RHO_alpha_C_MupW-like"/>
    <property type="match status" value="1"/>
</dbReference>
<evidence type="ECO:0000256" key="6">
    <source>
        <dbReference type="ARBA" id="ARBA00023014"/>
    </source>
</evidence>
<evidence type="ECO:0000256" key="5">
    <source>
        <dbReference type="ARBA" id="ARBA00023004"/>
    </source>
</evidence>
<evidence type="ECO:0000313" key="8">
    <source>
        <dbReference type="EMBL" id="OWQ92697.1"/>
    </source>
</evidence>
<evidence type="ECO:0000256" key="4">
    <source>
        <dbReference type="ARBA" id="ARBA00023002"/>
    </source>
</evidence>
<gene>
    <name evidence="8" type="ORF">CDQ92_19595</name>
</gene>
<dbReference type="Pfam" id="PF00848">
    <property type="entry name" value="Ring_hydroxyl_A"/>
    <property type="match status" value="2"/>
</dbReference>
<dbReference type="Proteomes" id="UP000197361">
    <property type="component" value="Unassembled WGS sequence"/>
</dbReference>
<organism evidence="8 9">
    <name type="scientific">Sphingopyxis bauzanensis</name>
    <dbReference type="NCBI Taxonomy" id="651663"/>
    <lineage>
        <taxon>Bacteria</taxon>
        <taxon>Pseudomonadati</taxon>
        <taxon>Pseudomonadota</taxon>
        <taxon>Alphaproteobacteria</taxon>
        <taxon>Sphingomonadales</taxon>
        <taxon>Sphingomonadaceae</taxon>
        <taxon>Sphingopyxis</taxon>
    </lineage>
</organism>
<dbReference type="PANTHER" id="PTHR43756">
    <property type="entry name" value="CHOLINE MONOOXYGENASE, CHLOROPLASTIC"/>
    <property type="match status" value="1"/>
</dbReference>
<keyword evidence="4" id="KW-0560">Oxidoreductase</keyword>
<comment type="cofactor">
    <cofactor evidence="1">
        <name>Fe cation</name>
        <dbReference type="ChEBI" id="CHEBI:24875"/>
    </cofactor>
</comment>
<dbReference type="InterPro" id="IPR001663">
    <property type="entry name" value="Rng_hydr_dOase-A"/>
</dbReference>
<dbReference type="AlphaFoldDB" id="A0A246JJB0"/>
<evidence type="ECO:0000256" key="2">
    <source>
        <dbReference type="ARBA" id="ARBA00022714"/>
    </source>
</evidence>
<dbReference type="InterPro" id="IPR036922">
    <property type="entry name" value="Rieske_2Fe-2S_sf"/>
</dbReference>
<dbReference type="SUPFAM" id="SSF55961">
    <property type="entry name" value="Bet v1-like"/>
    <property type="match status" value="1"/>
</dbReference>
<dbReference type="OrthoDB" id="7458380at2"/>
<dbReference type="CDD" id="cd03469">
    <property type="entry name" value="Rieske_RO_Alpha_N"/>
    <property type="match status" value="1"/>
</dbReference>
<proteinExistence type="predicted"/>
<dbReference type="InterPro" id="IPR015879">
    <property type="entry name" value="Ring_hydroxy_dOase_asu_C_dom"/>
</dbReference>
<evidence type="ECO:0000256" key="3">
    <source>
        <dbReference type="ARBA" id="ARBA00022723"/>
    </source>
</evidence>
<evidence type="ECO:0000256" key="1">
    <source>
        <dbReference type="ARBA" id="ARBA00001962"/>
    </source>
</evidence>
<name>A0A246JJB0_9SPHN</name>
<keyword evidence="3" id="KW-0479">Metal-binding</keyword>
<dbReference type="PRINTS" id="PR00090">
    <property type="entry name" value="RNGDIOXGNASE"/>
</dbReference>
<dbReference type="Gene3D" id="3.90.380.10">
    <property type="entry name" value="Naphthalene 1,2-dioxygenase Alpha Subunit, Chain A, domain 1"/>
    <property type="match status" value="1"/>
</dbReference>
<dbReference type="RefSeq" id="WP_088443961.1">
    <property type="nucleotide sequence ID" value="NZ_BMMC01000019.1"/>
</dbReference>
<dbReference type="GO" id="GO:0016491">
    <property type="term" value="F:oxidoreductase activity"/>
    <property type="evidence" value="ECO:0007669"/>
    <property type="project" value="UniProtKB-KW"/>
</dbReference>
<dbReference type="Gene3D" id="2.102.10.10">
    <property type="entry name" value="Rieske [2Fe-2S] iron-sulphur domain"/>
    <property type="match status" value="1"/>
</dbReference>
<keyword evidence="6" id="KW-0411">Iron-sulfur</keyword>
<evidence type="ECO:0000313" key="9">
    <source>
        <dbReference type="Proteomes" id="UP000197361"/>
    </source>
</evidence>
<accession>A0A246JJB0</accession>
<dbReference type="PANTHER" id="PTHR43756:SF5">
    <property type="entry name" value="CHOLINE MONOOXYGENASE, CHLOROPLASTIC"/>
    <property type="match status" value="1"/>
</dbReference>
<evidence type="ECO:0000259" key="7">
    <source>
        <dbReference type="PROSITE" id="PS51296"/>
    </source>
</evidence>
<dbReference type="PROSITE" id="PS51296">
    <property type="entry name" value="RIESKE"/>
    <property type="match status" value="1"/>
</dbReference>
<keyword evidence="2" id="KW-0001">2Fe-2S</keyword>
<dbReference type="GO" id="GO:0051537">
    <property type="term" value="F:2 iron, 2 sulfur cluster binding"/>
    <property type="evidence" value="ECO:0007669"/>
    <property type="project" value="UniProtKB-KW"/>
</dbReference>